<comment type="caution">
    <text evidence="1">The sequence shown here is derived from an EMBL/GenBank/DDBJ whole genome shotgun (WGS) entry which is preliminary data.</text>
</comment>
<protein>
    <submittedName>
        <fullName evidence="1">Uncharacterized protein</fullName>
    </submittedName>
</protein>
<reference evidence="1" key="1">
    <citation type="submission" date="2021-08" db="EMBL/GenBank/DDBJ databases">
        <title>The first chromosome-level gecko genome reveals the dynamic sex chromosomes of Neotropical dwarf geckos (Sphaerodactylidae: Sphaerodactylus).</title>
        <authorList>
            <person name="Pinto B.J."/>
            <person name="Keating S.E."/>
            <person name="Gamble T."/>
        </authorList>
    </citation>
    <scope>NUCLEOTIDE SEQUENCE</scope>
    <source>
        <strain evidence="1">TG3544</strain>
    </source>
</reference>
<sequence>MSSDAPHSNNLSDLPALPHKKGKLWHAQQYARSLLNLSSVACGKQTLLREPCPHSQDHILVEISPYANCLATARTPSCLMLAPVLKNTPHAILLP</sequence>
<keyword evidence="2" id="KW-1185">Reference proteome</keyword>
<evidence type="ECO:0000313" key="2">
    <source>
        <dbReference type="Proteomes" id="UP000827872"/>
    </source>
</evidence>
<organism evidence="1 2">
    <name type="scientific">Sphaerodactylus townsendi</name>
    <dbReference type="NCBI Taxonomy" id="933632"/>
    <lineage>
        <taxon>Eukaryota</taxon>
        <taxon>Metazoa</taxon>
        <taxon>Chordata</taxon>
        <taxon>Craniata</taxon>
        <taxon>Vertebrata</taxon>
        <taxon>Euteleostomi</taxon>
        <taxon>Lepidosauria</taxon>
        <taxon>Squamata</taxon>
        <taxon>Bifurcata</taxon>
        <taxon>Gekkota</taxon>
        <taxon>Sphaerodactylidae</taxon>
        <taxon>Sphaerodactylus</taxon>
    </lineage>
</organism>
<proteinExistence type="predicted"/>
<evidence type="ECO:0000313" key="1">
    <source>
        <dbReference type="EMBL" id="KAH8006069.1"/>
    </source>
</evidence>
<dbReference type="EMBL" id="CM037617">
    <property type="protein sequence ID" value="KAH8006069.1"/>
    <property type="molecule type" value="Genomic_DNA"/>
</dbReference>
<accession>A0ACB8FLZ6</accession>
<dbReference type="Proteomes" id="UP000827872">
    <property type="component" value="Linkage Group LG04"/>
</dbReference>
<name>A0ACB8FLZ6_9SAUR</name>
<gene>
    <name evidence="1" type="ORF">K3G42_031908</name>
</gene>